<keyword evidence="1" id="KW-0732">Signal</keyword>
<keyword evidence="3" id="KW-1185">Reference proteome</keyword>
<dbReference type="AlphaFoldDB" id="A0A1R3GZU1"/>
<organism evidence="2 3">
    <name type="scientific">Corchorus olitorius</name>
    <dbReference type="NCBI Taxonomy" id="93759"/>
    <lineage>
        <taxon>Eukaryota</taxon>
        <taxon>Viridiplantae</taxon>
        <taxon>Streptophyta</taxon>
        <taxon>Embryophyta</taxon>
        <taxon>Tracheophyta</taxon>
        <taxon>Spermatophyta</taxon>
        <taxon>Magnoliopsida</taxon>
        <taxon>eudicotyledons</taxon>
        <taxon>Gunneridae</taxon>
        <taxon>Pentapetalae</taxon>
        <taxon>rosids</taxon>
        <taxon>malvids</taxon>
        <taxon>Malvales</taxon>
        <taxon>Malvaceae</taxon>
        <taxon>Grewioideae</taxon>
        <taxon>Apeibeae</taxon>
        <taxon>Corchorus</taxon>
    </lineage>
</organism>
<gene>
    <name evidence="2" type="ORF">COLO4_32361</name>
</gene>
<accession>A0A1R3GZU1</accession>
<sequence>MASSKSKFLIFAFFMALTFSSIEVSQAARLLQQSLPFTAPDPPSTRGFVGNVLDILLGTAPEVRQSAAGPVVASGLGAFNFYPPYPYPPYYPYPYPTIYY</sequence>
<protein>
    <recommendedName>
        <fullName evidence="4">Transmembrane protein</fullName>
    </recommendedName>
</protein>
<evidence type="ECO:0000313" key="2">
    <source>
        <dbReference type="EMBL" id="OMO63531.1"/>
    </source>
</evidence>
<proteinExistence type="predicted"/>
<feature type="chain" id="PRO_5012661315" description="Transmembrane protein" evidence="1">
    <location>
        <begin position="28"/>
        <end position="100"/>
    </location>
</feature>
<evidence type="ECO:0000313" key="3">
    <source>
        <dbReference type="Proteomes" id="UP000187203"/>
    </source>
</evidence>
<comment type="caution">
    <text evidence="2">The sequence shown here is derived from an EMBL/GenBank/DDBJ whole genome shotgun (WGS) entry which is preliminary data.</text>
</comment>
<dbReference type="Proteomes" id="UP000187203">
    <property type="component" value="Unassembled WGS sequence"/>
</dbReference>
<feature type="signal peptide" evidence="1">
    <location>
        <begin position="1"/>
        <end position="27"/>
    </location>
</feature>
<dbReference type="EMBL" id="AWUE01021102">
    <property type="protein sequence ID" value="OMO63531.1"/>
    <property type="molecule type" value="Genomic_DNA"/>
</dbReference>
<name>A0A1R3GZU1_9ROSI</name>
<evidence type="ECO:0008006" key="4">
    <source>
        <dbReference type="Google" id="ProtNLM"/>
    </source>
</evidence>
<reference evidence="3" key="1">
    <citation type="submission" date="2013-09" db="EMBL/GenBank/DDBJ databases">
        <title>Corchorus olitorius genome sequencing.</title>
        <authorList>
            <person name="Alam M."/>
            <person name="Haque M.S."/>
            <person name="Islam M.S."/>
            <person name="Emdad E.M."/>
            <person name="Islam M.M."/>
            <person name="Ahmed B."/>
            <person name="Halim A."/>
            <person name="Hossen Q.M.M."/>
            <person name="Hossain M.Z."/>
            <person name="Ahmed R."/>
            <person name="Khan M.M."/>
            <person name="Islam R."/>
            <person name="Rashid M.M."/>
            <person name="Khan S.A."/>
            <person name="Rahman M.S."/>
            <person name="Alam M."/>
            <person name="Yahiya A.S."/>
            <person name="Khan M.S."/>
            <person name="Azam M.S."/>
            <person name="Haque T."/>
            <person name="Lashkar M.Z.H."/>
            <person name="Akhand A.I."/>
            <person name="Morshed G."/>
            <person name="Roy S."/>
            <person name="Uddin K.S."/>
            <person name="Rabeya T."/>
            <person name="Hossain A.S."/>
            <person name="Chowdhury A."/>
            <person name="Snigdha A.R."/>
            <person name="Mortoza M.S."/>
            <person name="Matin S.A."/>
            <person name="Hoque S.M.E."/>
            <person name="Islam M.K."/>
            <person name="Roy D.K."/>
            <person name="Haider R."/>
            <person name="Moosa M.M."/>
            <person name="Elias S.M."/>
            <person name="Hasan A.M."/>
            <person name="Jahan S."/>
            <person name="Shafiuddin M."/>
            <person name="Mahmood N."/>
            <person name="Shommy N.S."/>
        </authorList>
    </citation>
    <scope>NUCLEOTIDE SEQUENCE [LARGE SCALE GENOMIC DNA]</scope>
    <source>
        <strain evidence="3">cv. O-4</strain>
    </source>
</reference>
<evidence type="ECO:0000256" key="1">
    <source>
        <dbReference type="SAM" id="SignalP"/>
    </source>
</evidence>